<dbReference type="AlphaFoldDB" id="A0AAD3XZ44"/>
<dbReference type="Proteomes" id="UP001279734">
    <property type="component" value="Unassembled WGS sequence"/>
</dbReference>
<keyword evidence="3" id="KW-1185">Reference proteome</keyword>
<proteinExistence type="predicted"/>
<organism evidence="2 3">
    <name type="scientific">Nepenthes gracilis</name>
    <name type="common">Slender pitcher plant</name>
    <dbReference type="NCBI Taxonomy" id="150966"/>
    <lineage>
        <taxon>Eukaryota</taxon>
        <taxon>Viridiplantae</taxon>
        <taxon>Streptophyta</taxon>
        <taxon>Embryophyta</taxon>
        <taxon>Tracheophyta</taxon>
        <taxon>Spermatophyta</taxon>
        <taxon>Magnoliopsida</taxon>
        <taxon>eudicotyledons</taxon>
        <taxon>Gunneridae</taxon>
        <taxon>Pentapetalae</taxon>
        <taxon>Caryophyllales</taxon>
        <taxon>Nepenthaceae</taxon>
        <taxon>Nepenthes</taxon>
    </lineage>
</organism>
<reference evidence="2" key="1">
    <citation type="submission" date="2023-05" db="EMBL/GenBank/DDBJ databases">
        <title>Nepenthes gracilis genome sequencing.</title>
        <authorList>
            <person name="Fukushima K."/>
        </authorList>
    </citation>
    <scope>NUCLEOTIDE SEQUENCE</scope>
    <source>
        <strain evidence="2">SING2019-196</strain>
    </source>
</reference>
<evidence type="ECO:0000313" key="3">
    <source>
        <dbReference type="Proteomes" id="UP001279734"/>
    </source>
</evidence>
<comment type="caution">
    <text evidence="2">The sequence shown here is derived from an EMBL/GenBank/DDBJ whole genome shotgun (WGS) entry which is preliminary data.</text>
</comment>
<name>A0AAD3XZ44_NEPGR</name>
<evidence type="ECO:0000256" key="1">
    <source>
        <dbReference type="SAM" id="MobiDB-lite"/>
    </source>
</evidence>
<dbReference type="EMBL" id="BSYO01000025">
    <property type="protein sequence ID" value="GMH22948.1"/>
    <property type="molecule type" value="Genomic_DNA"/>
</dbReference>
<feature type="region of interest" description="Disordered" evidence="1">
    <location>
        <begin position="56"/>
        <end position="76"/>
    </location>
</feature>
<sequence length="76" mass="8434">MVPEVSDHQVAMTAAAVGCIEWVTVAGSKSMEEFLACWTFGLGLWLRASLQQDFCNDNDQTPPVRQGIDEDGFEKR</sequence>
<protein>
    <submittedName>
        <fullName evidence="2">Uncharacterized protein</fullName>
    </submittedName>
</protein>
<evidence type="ECO:0000313" key="2">
    <source>
        <dbReference type="EMBL" id="GMH22948.1"/>
    </source>
</evidence>
<gene>
    <name evidence="2" type="ORF">Nepgr_024791</name>
</gene>
<accession>A0AAD3XZ44</accession>